<comment type="caution">
    <text evidence="2">The sequence shown here is derived from an EMBL/GenBank/DDBJ whole genome shotgun (WGS) entry which is preliminary data.</text>
</comment>
<gene>
    <name evidence="2" type="ORF">QBC40DRAFT_298243</name>
</gene>
<dbReference type="EMBL" id="MU863942">
    <property type="protein sequence ID" value="KAK4198692.1"/>
    <property type="molecule type" value="Genomic_DNA"/>
</dbReference>
<feature type="signal peptide" evidence="1">
    <location>
        <begin position="1"/>
        <end position="22"/>
    </location>
</feature>
<evidence type="ECO:0000313" key="3">
    <source>
        <dbReference type="Proteomes" id="UP001303160"/>
    </source>
</evidence>
<accession>A0AAN6XHI0</accession>
<reference evidence="2" key="1">
    <citation type="journal article" date="2023" name="Mol. Phylogenet. Evol.">
        <title>Genome-scale phylogeny and comparative genomics of the fungal order Sordariales.</title>
        <authorList>
            <person name="Hensen N."/>
            <person name="Bonometti L."/>
            <person name="Westerberg I."/>
            <person name="Brannstrom I.O."/>
            <person name="Guillou S."/>
            <person name="Cros-Aarteil S."/>
            <person name="Calhoun S."/>
            <person name="Haridas S."/>
            <person name="Kuo A."/>
            <person name="Mondo S."/>
            <person name="Pangilinan J."/>
            <person name="Riley R."/>
            <person name="LaButti K."/>
            <person name="Andreopoulos B."/>
            <person name="Lipzen A."/>
            <person name="Chen C."/>
            <person name="Yan M."/>
            <person name="Daum C."/>
            <person name="Ng V."/>
            <person name="Clum A."/>
            <person name="Steindorff A."/>
            <person name="Ohm R.A."/>
            <person name="Martin F."/>
            <person name="Silar P."/>
            <person name="Natvig D.O."/>
            <person name="Lalanne C."/>
            <person name="Gautier V."/>
            <person name="Ament-Velasquez S.L."/>
            <person name="Kruys A."/>
            <person name="Hutchinson M.I."/>
            <person name="Powell A.J."/>
            <person name="Barry K."/>
            <person name="Miller A.N."/>
            <person name="Grigoriev I.V."/>
            <person name="Debuchy R."/>
            <person name="Gladieux P."/>
            <person name="Hiltunen Thoren M."/>
            <person name="Johannesson H."/>
        </authorList>
    </citation>
    <scope>NUCLEOTIDE SEQUENCE</scope>
    <source>
        <strain evidence="2">CBS 315.58</strain>
    </source>
</reference>
<reference evidence="2" key="2">
    <citation type="submission" date="2023-05" db="EMBL/GenBank/DDBJ databases">
        <authorList>
            <consortium name="Lawrence Berkeley National Laboratory"/>
            <person name="Steindorff A."/>
            <person name="Hensen N."/>
            <person name="Bonometti L."/>
            <person name="Westerberg I."/>
            <person name="Brannstrom I.O."/>
            <person name="Guillou S."/>
            <person name="Cros-Aarteil S."/>
            <person name="Calhoun S."/>
            <person name="Haridas S."/>
            <person name="Kuo A."/>
            <person name="Mondo S."/>
            <person name="Pangilinan J."/>
            <person name="Riley R."/>
            <person name="Labutti K."/>
            <person name="Andreopoulos B."/>
            <person name="Lipzen A."/>
            <person name="Chen C."/>
            <person name="Yanf M."/>
            <person name="Daum C."/>
            <person name="Ng V."/>
            <person name="Clum A."/>
            <person name="Ohm R."/>
            <person name="Martin F."/>
            <person name="Silar P."/>
            <person name="Natvig D."/>
            <person name="Lalanne C."/>
            <person name="Gautier V."/>
            <person name="Ament-Velasquez S.L."/>
            <person name="Kruys A."/>
            <person name="Hutchinson M.I."/>
            <person name="Powell A.J."/>
            <person name="Barry K."/>
            <person name="Miller A.N."/>
            <person name="Grigoriev I.V."/>
            <person name="Debuchy R."/>
            <person name="Gladieux P."/>
            <person name="Thoren M.H."/>
            <person name="Johannesson H."/>
        </authorList>
    </citation>
    <scope>NUCLEOTIDE SEQUENCE</scope>
    <source>
        <strain evidence="2">CBS 315.58</strain>
    </source>
</reference>
<sequence>MLFNSISLALCSLLGFFGIASALSSGLPDKYTVVAVQWDLPTSLNDPNSATVTVFGTIQQAVAQMESKYPGWNATFQNQPSSESTVSATTQYDRSYYLCGEPWVKTGWLAVKDGIAYLRKVKTAAPKNGPGPNNCGRVSCGYNAAIYWCNDVFYKDKWNVIVTRNEC</sequence>
<organism evidence="2 3">
    <name type="scientific">Triangularia verruculosa</name>
    <dbReference type="NCBI Taxonomy" id="2587418"/>
    <lineage>
        <taxon>Eukaryota</taxon>
        <taxon>Fungi</taxon>
        <taxon>Dikarya</taxon>
        <taxon>Ascomycota</taxon>
        <taxon>Pezizomycotina</taxon>
        <taxon>Sordariomycetes</taxon>
        <taxon>Sordariomycetidae</taxon>
        <taxon>Sordariales</taxon>
        <taxon>Podosporaceae</taxon>
        <taxon>Triangularia</taxon>
    </lineage>
</organism>
<evidence type="ECO:0000313" key="2">
    <source>
        <dbReference type="EMBL" id="KAK4198692.1"/>
    </source>
</evidence>
<keyword evidence="3" id="KW-1185">Reference proteome</keyword>
<dbReference type="PANTHER" id="PTHR35605">
    <property type="entry name" value="ECP2 EFFECTOR PROTEIN DOMAIN-CONTAINING PROTEIN-RELATED"/>
    <property type="match status" value="1"/>
</dbReference>
<evidence type="ECO:0000256" key="1">
    <source>
        <dbReference type="SAM" id="SignalP"/>
    </source>
</evidence>
<dbReference type="AlphaFoldDB" id="A0AAN6XHI0"/>
<name>A0AAN6XHI0_9PEZI</name>
<proteinExistence type="predicted"/>
<dbReference type="Proteomes" id="UP001303160">
    <property type="component" value="Unassembled WGS sequence"/>
</dbReference>
<dbReference type="PANTHER" id="PTHR35605:SF1">
    <property type="entry name" value="ECP2 EFFECTOR PROTEIN DOMAIN-CONTAINING PROTEIN-RELATED"/>
    <property type="match status" value="1"/>
</dbReference>
<keyword evidence="1" id="KW-0732">Signal</keyword>
<protein>
    <submittedName>
        <fullName evidence="2">Uncharacterized protein</fullName>
    </submittedName>
</protein>
<feature type="chain" id="PRO_5042928490" evidence="1">
    <location>
        <begin position="23"/>
        <end position="167"/>
    </location>
</feature>